<dbReference type="InterPro" id="IPR028945">
    <property type="entry name" value="Get1"/>
</dbReference>
<comment type="similarity">
    <text evidence="2">Belongs to the WRB/GET1 family.</text>
</comment>
<dbReference type="Proteomes" id="UP001151287">
    <property type="component" value="Unassembled WGS sequence"/>
</dbReference>
<comment type="caution">
    <text evidence="8">The sequence shown here is derived from an EMBL/GenBank/DDBJ whole genome shotgun (WGS) entry which is preliminary data.</text>
</comment>
<gene>
    <name evidence="8" type="ORF">LUZ63_009689</name>
</gene>
<evidence type="ECO:0000256" key="2">
    <source>
        <dbReference type="ARBA" id="ARBA00010799"/>
    </source>
</evidence>
<dbReference type="AlphaFoldDB" id="A0A9Q0CFJ1"/>
<keyword evidence="6" id="KW-0472">Membrane</keyword>
<dbReference type="PANTHER" id="PTHR42650">
    <property type="entry name" value="TAIL-ANCHORED PROTEIN INSERTION RECEPTOR WRB"/>
    <property type="match status" value="1"/>
</dbReference>
<sequence>MALRPFITLFVVTAFQVVSRYLEILLKKESVSEEQVKLRQEIKQLLKEASSLSTPSTFAQAAMLKRKAAAKEKELNKIQEEKEKAKKSFHDQYSESLKIAKVLVYCMLLWSFWSTPIASVPQHLLQPFAKLITWRRPDATTGHVAVGIIPWLVLTSRVSKFLCKMLPEDLFV</sequence>
<dbReference type="Pfam" id="PF04420">
    <property type="entry name" value="CHD5"/>
    <property type="match status" value="1"/>
</dbReference>
<evidence type="ECO:0000256" key="5">
    <source>
        <dbReference type="ARBA" id="ARBA00022989"/>
    </source>
</evidence>
<keyword evidence="7" id="KW-0175">Coiled coil</keyword>
<keyword evidence="4" id="KW-0256">Endoplasmic reticulum</keyword>
<dbReference type="GO" id="GO:0043529">
    <property type="term" value="C:GET complex"/>
    <property type="evidence" value="ECO:0007669"/>
    <property type="project" value="TreeGrafter"/>
</dbReference>
<evidence type="ECO:0000256" key="3">
    <source>
        <dbReference type="ARBA" id="ARBA00022692"/>
    </source>
</evidence>
<evidence type="ECO:0000256" key="7">
    <source>
        <dbReference type="SAM" id="Coils"/>
    </source>
</evidence>
<dbReference type="PANTHER" id="PTHR42650:SF1">
    <property type="entry name" value="GUIDED ENTRY OF TAIL-ANCHORED PROTEINS FACTOR 1"/>
    <property type="match status" value="1"/>
</dbReference>
<dbReference type="GO" id="GO:0005789">
    <property type="term" value="C:endoplasmic reticulum membrane"/>
    <property type="evidence" value="ECO:0007669"/>
    <property type="project" value="UniProtKB-SubCell"/>
</dbReference>
<keyword evidence="5" id="KW-1133">Transmembrane helix</keyword>
<evidence type="ECO:0000256" key="1">
    <source>
        <dbReference type="ARBA" id="ARBA00004586"/>
    </source>
</evidence>
<keyword evidence="3" id="KW-0812">Transmembrane</keyword>
<accession>A0A9Q0CFJ1</accession>
<evidence type="ECO:0000256" key="4">
    <source>
        <dbReference type="ARBA" id="ARBA00022824"/>
    </source>
</evidence>
<proteinExistence type="inferred from homology"/>
<keyword evidence="9" id="KW-1185">Reference proteome</keyword>
<dbReference type="EMBL" id="JAMQYH010000003">
    <property type="protein sequence ID" value="KAJ1692991.1"/>
    <property type="molecule type" value="Genomic_DNA"/>
</dbReference>
<feature type="coiled-coil region" evidence="7">
    <location>
        <begin position="28"/>
        <end position="88"/>
    </location>
</feature>
<name>A0A9Q0CFJ1_9POAL</name>
<evidence type="ECO:0008006" key="10">
    <source>
        <dbReference type="Google" id="ProtNLM"/>
    </source>
</evidence>
<dbReference type="OrthoDB" id="512018at2759"/>
<organism evidence="8 9">
    <name type="scientific">Rhynchospora breviuscula</name>
    <dbReference type="NCBI Taxonomy" id="2022672"/>
    <lineage>
        <taxon>Eukaryota</taxon>
        <taxon>Viridiplantae</taxon>
        <taxon>Streptophyta</taxon>
        <taxon>Embryophyta</taxon>
        <taxon>Tracheophyta</taxon>
        <taxon>Spermatophyta</taxon>
        <taxon>Magnoliopsida</taxon>
        <taxon>Liliopsida</taxon>
        <taxon>Poales</taxon>
        <taxon>Cyperaceae</taxon>
        <taxon>Cyperoideae</taxon>
        <taxon>Rhynchosporeae</taxon>
        <taxon>Rhynchospora</taxon>
    </lineage>
</organism>
<evidence type="ECO:0000313" key="9">
    <source>
        <dbReference type="Proteomes" id="UP001151287"/>
    </source>
</evidence>
<dbReference type="GO" id="GO:0043495">
    <property type="term" value="F:protein-membrane adaptor activity"/>
    <property type="evidence" value="ECO:0007669"/>
    <property type="project" value="TreeGrafter"/>
</dbReference>
<evidence type="ECO:0000256" key="6">
    <source>
        <dbReference type="ARBA" id="ARBA00023136"/>
    </source>
</evidence>
<protein>
    <recommendedName>
        <fullName evidence="10">Guided entry of tail-anchored proteins 1</fullName>
    </recommendedName>
</protein>
<reference evidence="8" key="1">
    <citation type="journal article" date="2022" name="Cell">
        <title>Repeat-based holocentromeres influence genome architecture and karyotype evolution.</title>
        <authorList>
            <person name="Hofstatter P.G."/>
            <person name="Thangavel G."/>
            <person name="Lux T."/>
            <person name="Neumann P."/>
            <person name="Vondrak T."/>
            <person name="Novak P."/>
            <person name="Zhang M."/>
            <person name="Costa L."/>
            <person name="Castellani M."/>
            <person name="Scott A."/>
            <person name="Toegelov H."/>
            <person name="Fuchs J."/>
            <person name="Mata-Sucre Y."/>
            <person name="Dias Y."/>
            <person name="Vanzela A.L.L."/>
            <person name="Huettel B."/>
            <person name="Almeida C.C.S."/>
            <person name="Simkova H."/>
            <person name="Souza G."/>
            <person name="Pedrosa-Harand A."/>
            <person name="Macas J."/>
            <person name="Mayer K.F.X."/>
            <person name="Houben A."/>
            <person name="Marques A."/>
        </authorList>
    </citation>
    <scope>NUCLEOTIDE SEQUENCE</scope>
    <source>
        <strain evidence="8">RhyBre1mFocal</strain>
    </source>
</reference>
<evidence type="ECO:0000313" key="8">
    <source>
        <dbReference type="EMBL" id="KAJ1692991.1"/>
    </source>
</evidence>
<comment type="subcellular location">
    <subcellularLocation>
        <location evidence="1">Endoplasmic reticulum membrane</location>
    </subcellularLocation>
</comment>
<dbReference type="GO" id="GO:0071816">
    <property type="term" value="P:tail-anchored membrane protein insertion into ER membrane"/>
    <property type="evidence" value="ECO:0007669"/>
    <property type="project" value="InterPro"/>
</dbReference>